<comment type="caution">
    <text evidence="1">The sequence shown here is derived from an EMBL/GenBank/DDBJ whole genome shotgun (WGS) entry which is preliminary data.</text>
</comment>
<evidence type="ECO:0000313" key="2">
    <source>
        <dbReference type="Proteomes" id="UP000526786"/>
    </source>
</evidence>
<evidence type="ECO:0000313" key="1">
    <source>
        <dbReference type="EMBL" id="MBA4454907.1"/>
    </source>
</evidence>
<gene>
    <name evidence="1" type="ORF">H2B05_08250</name>
</gene>
<protein>
    <submittedName>
        <fullName evidence="1">Uncharacterized protein</fullName>
    </submittedName>
</protein>
<dbReference type="Proteomes" id="UP000526786">
    <property type="component" value="Unassembled WGS sequence"/>
</dbReference>
<sequence>MDESYGSFSPVLPIYIEDDVPTIAEFKKMNQNLLLKNHAPHSILRDNGEKIDTYLFYEKSKGIRIITYVEDSTDEQLKNYIPFTTDHLLTYLQVNENEIYFIYAERNGNACLFPLEKLNDFWTGVYSGCSDGAVEVKETDEGFAIYTKFFDEYYTSTKDFQYPFYFDYFDITKTSDDGLLEEYQTYHFPDIQTIGNAIPISDQKSKKIQVNSGKIDVNDFLYKPLDIMTEDLKRNSFECADDTISLISNKQFYDIEDVVRIDVKINSFSNEERLKLKVYDENEEIVFEKFSTVSKKGESFFLIDLDNNSGADKFHKGLYRAEVEYGIDGSKKSTYFAIGNMQIPESFDTCYFYLTFDAYSNSASVLIHVSDSSNSGRDQVQIFVDKKGDSENKLDENDVSFSINTKDIGAHEYTSDGSWITHAKHNPDGRLLLNNYGYDAFFHIKDVGKDFKFAIEQIDDTEIEGAFLKSTQIPSNAFSTHPEFWYEVEIVDEKISPMNADVYQPDEIVITQLLDVNLILVGDTWDSEIKDMITKNLNLEYSPYIAQELNRAGITYHYDYNFVDVSENDSNGLFEYMKSESKSWRGTFYGENTETVYEYWGFAPWIKGNHTEWMRHYDDMFDIDFKTMDASKMEEYIQQNIISKNNVFTKPSAVNLVFISGDMDDIDFLHSYDLKTQDVATKKFHEAVGMMGFGGKYNFYFFDLYSVPWHDTQGFPDSDPTDDWGYDKTWNNDMINLHDIHTDKRHAQLISDYTNNATSFLITPSYVYEPIYKSKYVADIVLVSMGSDSSIPSLTDKFFNSEKIKRELEKLTPFSEWEIKFTVQDISDGSFPTSLRNAINEQEEIVIYPGYPEFGTIHIVNSEKIKKAVIEWASSQQTGDINDYKDIEDSIWTIPVILIIDDKQNYLWIDNWGGSGFAPSHPDDPTQPCCALGVMTDWEIWNDKQGATDLVLHEIGHTMSFMHPFMGYTDEGEFVTQDYFKKWYWGVMAYNQPNQGCGYWYDWAVDVELIPDDSTCGIADTFFTEFDRDNYSRGITVNLIKTAKINIYNSMIELERDGKDLNNLSQETKNTVSEINSLLNKAESKLKGNDLNSPDGSIKNALDAAILSSQFAEKSNVSYEVQDKSKIKLDIPPWIKSNAKWWSNDAITTSEFLTAIEFLINQRILIIPDTTPNQSESMTSEVPSWVKNNASWWANDVISDSDFVSAIQYLISQGIIQIDSSEVNTTTIIVE</sequence>
<name>A0AC60W5D7_9ARCH</name>
<proteinExistence type="predicted"/>
<reference evidence="1 2" key="1">
    <citation type="journal article" date="2020" name="Appl. Environ. Microbiol.">
        <title>Genomic Characteristics of a Novel Species of Ammonia-Oxidizing Archaea from the Jiulong River Estuary.</title>
        <authorList>
            <person name="Zou D."/>
            <person name="Wan R."/>
            <person name="Han L."/>
            <person name="Xu M.N."/>
            <person name="Liu Y."/>
            <person name="Liu H."/>
            <person name="Kao S.J."/>
            <person name="Li M."/>
        </authorList>
    </citation>
    <scope>NUCLEOTIDE SEQUENCE [LARGE SCALE GENOMIC DNA]</scope>
    <source>
        <strain evidence="1">W2bin3</strain>
    </source>
</reference>
<dbReference type="EMBL" id="JACENC010000322">
    <property type="protein sequence ID" value="MBA4454907.1"/>
    <property type="molecule type" value="Genomic_DNA"/>
</dbReference>
<organism evidence="1 2">
    <name type="scientific">Candidatus Nitrosomaritimum aestuariumsis</name>
    <dbReference type="NCBI Taxonomy" id="3342354"/>
    <lineage>
        <taxon>Archaea</taxon>
        <taxon>Nitrososphaerota</taxon>
        <taxon>Nitrososphaeria</taxon>
        <taxon>Nitrosopumilales</taxon>
        <taxon>Nitrosopumilaceae</taxon>
        <taxon>Candidatus Nitrosomaritimum</taxon>
    </lineage>
</organism>
<accession>A0AC60W5D7</accession>